<accession>A0A699QXD1</accession>
<feature type="non-terminal residue" evidence="1">
    <location>
        <position position="1"/>
    </location>
</feature>
<sequence length="69" mass="7637">TLDLTVHDFDGFFIEVQFVVNMDFIQCVALLTITGSLDTALDLNYLLGCLVDDLRASELSISNLSPVDR</sequence>
<protein>
    <submittedName>
        <fullName evidence="1">Uncharacterized protein</fullName>
    </submittedName>
</protein>
<reference evidence="1" key="1">
    <citation type="journal article" date="2019" name="Sci. Rep.">
        <title>Draft genome of Tanacetum cinerariifolium, the natural source of mosquito coil.</title>
        <authorList>
            <person name="Yamashiro T."/>
            <person name="Shiraishi A."/>
            <person name="Satake H."/>
            <person name="Nakayama K."/>
        </authorList>
    </citation>
    <scope>NUCLEOTIDE SEQUENCE</scope>
</reference>
<dbReference type="EMBL" id="BKCJ011072324">
    <property type="protein sequence ID" value="GFC79849.1"/>
    <property type="molecule type" value="Genomic_DNA"/>
</dbReference>
<name>A0A699QXD1_TANCI</name>
<organism evidence="1">
    <name type="scientific">Tanacetum cinerariifolium</name>
    <name type="common">Dalmatian daisy</name>
    <name type="synonym">Chrysanthemum cinerariifolium</name>
    <dbReference type="NCBI Taxonomy" id="118510"/>
    <lineage>
        <taxon>Eukaryota</taxon>
        <taxon>Viridiplantae</taxon>
        <taxon>Streptophyta</taxon>
        <taxon>Embryophyta</taxon>
        <taxon>Tracheophyta</taxon>
        <taxon>Spermatophyta</taxon>
        <taxon>Magnoliopsida</taxon>
        <taxon>eudicotyledons</taxon>
        <taxon>Gunneridae</taxon>
        <taxon>Pentapetalae</taxon>
        <taxon>asterids</taxon>
        <taxon>campanulids</taxon>
        <taxon>Asterales</taxon>
        <taxon>Asteraceae</taxon>
        <taxon>Asteroideae</taxon>
        <taxon>Anthemideae</taxon>
        <taxon>Anthemidinae</taxon>
        <taxon>Tanacetum</taxon>
    </lineage>
</organism>
<comment type="caution">
    <text evidence="1">The sequence shown here is derived from an EMBL/GenBank/DDBJ whole genome shotgun (WGS) entry which is preliminary data.</text>
</comment>
<evidence type="ECO:0000313" key="1">
    <source>
        <dbReference type="EMBL" id="GFC79849.1"/>
    </source>
</evidence>
<proteinExistence type="predicted"/>
<dbReference type="AlphaFoldDB" id="A0A699QXD1"/>
<gene>
    <name evidence="1" type="ORF">Tci_851819</name>
</gene>